<sequence>DSFFNKIISVSDIEDNVAFGSDIDVDELVVISNVDGKLVFVSNVEDNGSLY</sequence>
<feature type="non-terminal residue" evidence="1">
    <location>
        <position position="1"/>
    </location>
</feature>
<keyword evidence="2" id="KW-1185">Reference proteome</keyword>
<evidence type="ECO:0000313" key="2">
    <source>
        <dbReference type="Proteomes" id="UP000789901"/>
    </source>
</evidence>
<name>A0ABN7VWV0_GIGMA</name>
<proteinExistence type="predicted"/>
<accession>A0ABN7VWV0</accession>
<dbReference type="Proteomes" id="UP000789901">
    <property type="component" value="Unassembled WGS sequence"/>
</dbReference>
<dbReference type="EMBL" id="CAJVQB010023924">
    <property type="protein sequence ID" value="CAG8802950.1"/>
    <property type="molecule type" value="Genomic_DNA"/>
</dbReference>
<reference evidence="1 2" key="1">
    <citation type="submission" date="2021-06" db="EMBL/GenBank/DDBJ databases">
        <authorList>
            <person name="Kallberg Y."/>
            <person name="Tangrot J."/>
            <person name="Rosling A."/>
        </authorList>
    </citation>
    <scope>NUCLEOTIDE SEQUENCE [LARGE SCALE GENOMIC DNA]</scope>
    <source>
        <strain evidence="1 2">120-4 pot B 10/14</strain>
    </source>
</reference>
<comment type="caution">
    <text evidence="1">The sequence shown here is derived from an EMBL/GenBank/DDBJ whole genome shotgun (WGS) entry which is preliminary data.</text>
</comment>
<gene>
    <name evidence="1" type="ORF">GMARGA_LOCUS23537</name>
</gene>
<evidence type="ECO:0000313" key="1">
    <source>
        <dbReference type="EMBL" id="CAG8802950.1"/>
    </source>
</evidence>
<organism evidence="1 2">
    <name type="scientific">Gigaspora margarita</name>
    <dbReference type="NCBI Taxonomy" id="4874"/>
    <lineage>
        <taxon>Eukaryota</taxon>
        <taxon>Fungi</taxon>
        <taxon>Fungi incertae sedis</taxon>
        <taxon>Mucoromycota</taxon>
        <taxon>Glomeromycotina</taxon>
        <taxon>Glomeromycetes</taxon>
        <taxon>Diversisporales</taxon>
        <taxon>Gigasporaceae</taxon>
        <taxon>Gigaspora</taxon>
    </lineage>
</organism>
<protein>
    <submittedName>
        <fullName evidence="1">1653_t:CDS:1</fullName>
    </submittedName>
</protein>